<dbReference type="EMBL" id="RCYZ01000018">
    <property type="protein sequence ID" value="TPG58025.1"/>
    <property type="molecule type" value="Genomic_DNA"/>
</dbReference>
<sequence length="101" mass="10750">MEITNKNTQIGHVLLAALAGVGAGVLGGVLLAPTAGAATRQSLKDLTRKYGRLVSEQRQEAGHHLAQRATKLREASKGLANDCLGHLQQWGLLPEVTSRPY</sequence>
<protein>
    <recommendedName>
        <fullName evidence="3">YtxH domain-containing protein</fullName>
    </recommendedName>
</protein>
<evidence type="ECO:0008006" key="3">
    <source>
        <dbReference type="Google" id="ProtNLM"/>
    </source>
</evidence>
<organism evidence="1 2">
    <name type="scientific">Hymenobacter nivis</name>
    <dbReference type="NCBI Taxonomy" id="1850093"/>
    <lineage>
        <taxon>Bacteria</taxon>
        <taxon>Pseudomonadati</taxon>
        <taxon>Bacteroidota</taxon>
        <taxon>Cytophagia</taxon>
        <taxon>Cytophagales</taxon>
        <taxon>Hymenobacteraceae</taxon>
        <taxon>Hymenobacter</taxon>
    </lineage>
</organism>
<reference evidence="1 2" key="1">
    <citation type="journal article" date="2019" name="Environ. Microbiol.">
        <title>Species interactions and distinct microbial communities in high Arctic permafrost affected cryosols are associated with the CH4 and CO2 gas fluxes.</title>
        <authorList>
            <person name="Altshuler I."/>
            <person name="Hamel J."/>
            <person name="Turney S."/>
            <person name="Magnuson E."/>
            <person name="Levesque R."/>
            <person name="Greer C."/>
            <person name="Whyte L.G."/>
        </authorList>
    </citation>
    <scope>NUCLEOTIDE SEQUENCE [LARGE SCALE GENOMIC DNA]</scope>
    <source>
        <strain evidence="1 2">S9.2P</strain>
    </source>
</reference>
<accession>A0A502G7P8</accession>
<comment type="caution">
    <text evidence="1">The sequence shown here is derived from an EMBL/GenBank/DDBJ whole genome shotgun (WGS) entry which is preliminary data.</text>
</comment>
<dbReference type="OrthoDB" id="886274at2"/>
<dbReference type="Proteomes" id="UP000317646">
    <property type="component" value="Unassembled WGS sequence"/>
</dbReference>
<gene>
    <name evidence="1" type="ORF">EAH73_22600</name>
</gene>
<dbReference type="AlphaFoldDB" id="A0A502G7P8"/>
<evidence type="ECO:0000313" key="2">
    <source>
        <dbReference type="Proteomes" id="UP000317646"/>
    </source>
</evidence>
<name>A0A502G7P8_9BACT</name>
<proteinExistence type="predicted"/>
<keyword evidence="2" id="KW-1185">Reference proteome</keyword>
<evidence type="ECO:0000313" key="1">
    <source>
        <dbReference type="EMBL" id="TPG58025.1"/>
    </source>
</evidence>